<dbReference type="RefSeq" id="WP_251936853.1">
    <property type="nucleotide sequence ID" value="NZ_CP098747.1"/>
</dbReference>
<name>A0ABY4WDQ8_9PROT</name>
<sequence>MSKSLRERAEDTAKEVREILGVSEDDHPTEVADAIEHAIIRALIEERDRCADMIHDHMEEDAQKAKYVSDKVRAVKSVLITNLSSMR</sequence>
<reference evidence="1" key="1">
    <citation type="submission" date="2022-06" db="EMBL/GenBank/DDBJ databases">
        <title>Sneathiella actinostolidae sp. nov., isolated from a sea anemonein the Western Pacific Ocean.</title>
        <authorList>
            <person name="Wei M.J."/>
        </authorList>
    </citation>
    <scope>NUCLEOTIDE SEQUENCE</scope>
    <source>
        <strain evidence="1">PHK-P5</strain>
    </source>
</reference>
<dbReference type="Proteomes" id="UP001056291">
    <property type="component" value="Chromosome"/>
</dbReference>
<evidence type="ECO:0000313" key="2">
    <source>
        <dbReference type="Proteomes" id="UP001056291"/>
    </source>
</evidence>
<organism evidence="1 2">
    <name type="scientific">Sneathiella marina</name>
    <dbReference type="NCBI Taxonomy" id="2950108"/>
    <lineage>
        <taxon>Bacteria</taxon>
        <taxon>Pseudomonadati</taxon>
        <taxon>Pseudomonadota</taxon>
        <taxon>Alphaproteobacteria</taxon>
        <taxon>Sneathiellales</taxon>
        <taxon>Sneathiellaceae</taxon>
        <taxon>Sneathiella</taxon>
    </lineage>
</organism>
<dbReference type="EMBL" id="CP098747">
    <property type="protein sequence ID" value="USG62756.1"/>
    <property type="molecule type" value="Genomic_DNA"/>
</dbReference>
<evidence type="ECO:0000313" key="1">
    <source>
        <dbReference type="EMBL" id="USG62756.1"/>
    </source>
</evidence>
<gene>
    <name evidence="1" type="ORF">NBZ79_07165</name>
</gene>
<protein>
    <submittedName>
        <fullName evidence="1">Uncharacterized protein</fullName>
    </submittedName>
</protein>
<proteinExistence type="predicted"/>
<accession>A0ABY4WDQ8</accession>
<keyword evidence="2" id="KW-1185">Reference proteome</keyword>